<evidence type="ECO:0000256" key="5">
    <source>
        <dbReference type="ARBA" id="ARBA00022846"/>
    </source>
</evidence>
<evidence type="ECO:0000256" key="6">
    <source>
        <dbReference type="ARBA" id="ARBA00023069"/>
    </source>
</evidence>
<evidence type="ECO:0000256" key="7">
    <source>
        <dbReference type="ARBA" id="ARBA00023212"/>
    </source>
</evidence>
<evidence type="ECO:0000256" key="3">
    <source>
        <dbReference type="ARBA" id="ARBA00022574"/>
    </source>
</evidence>
<sequence length="352" mass="39020">MGQQAADVILRVQLQETSTLDLYYQENTSVHEEDELAAILLTQWNDYQQKRLSGSVRAREVTCQTQPRYNMDKTTQKSATTTQENGVMATQWSLYDEYRVAEGRKEEKDESKQQEQDEPEEVDGVRVDGLLRGLGWVERQLSSSDNIHLLHTFSDCLQTQQLDSRSYLAGRRVSAAGEGCHAEELWEFLCPATASRRVNGVTFCRNSQWLVLAAYGNLSFTDVPEGFLCGWNGKRIGEPEVRLALPGPATAVSWCPSAPELCCVALMDGSLRVYQLASPVPHLLVDTSGSVDKHCGPVWAVEWRPSPAGSPKEGPLQQALVTASEDGVVKEWVLGEEGGLARCTFSHTFCSC</sequence>
<keyword evidence="7" id="KW-0206">Cytoskeleton</keyword>
<organism evidence="13 14">
    <name type="scientific">Scylla paramamosain</name>
    <name type="common">Mud crab</name>
    <dbReference type="NCBI Taxonomy" id="85552"/>
    <lineage>
        <taxon>Eukaryota</taxon>
        <taxon>Metazoa</taxon>
        <taxon>Ecdysozoa</taxon>
        <taxon>Arthropoda</taxon>
        <taxon>Crustacea</taxon>
        <taxon>Multicrustacea</taxon>
        <taxon>Malacostraca</taxon>
        <taxon>Eumalacostraca</taxon>
        <taxon>Eucarida</taxon>
        <taxon>Decapoda</taxon>
        <taxon>Pleocyemata</taxon>
        <taxon>Brachyura</taxon>
        <taxon>Eubrachyura</taxon>
        <taxon>Portunoidea</taxon>
        <taxon>Portunidae</taxon>
        <taxon>Portuninae</taxon>
        <taxon>Scylla</taxon>
    </lineage>
</organism>
<evidence type="ECO:0000256" key="11">
    <source>
        <dbReference type="ARBA" id="ARBA00041557"/>
    </source>
</evidence>
<keyword evidence="8" id="KW-0966">Cell projection</keyword>
<dbReference type="InterPro" id="IPR015943">
    <property type="entry name" value="WD40/YVTN_repeat-like_dom_sf"/>
</dbReference>
<dbReference type="GO" id="GO:0045503">
    <property type="term" value="F:dynein light chain binding"/>
    <property type="evidence" value="ECO:0007669"/>
    <property type="project" value="TreeGrafter"/>
</dbReference>
<name>A0AAW0TWE3_SCYPA</name>
<feature type="compositionally biased region" description="Basic and acidic residues" evidence="12">
    <location>
        <begin position="103"/>
        <end position="115"/>
    </location>
</feature>
<evidence type="ECO:0000256" key="1">
    <source>
        <dbReference type="ARBA" id="ARBA00004611"/>
    </source>
</evidence>
<dbReference type="PANTHER" id="PTHR12442:SF12">
    <property type="entry name" value="DYNEIN AXONEMAL INTERMEDIATE CHAIN 4"/>
    <property type="match status" value="1"/>
</dbReference>
<evidence type="ECO:0000256" key="2">
    <source>
        <dbReference type="ARBA" id="ARBA00022490"/>
    </source>
</evidence>
<keyword evidence="3" id="KW-0853">WD repeat</keyword>
<dbReference type="GO" id="GO:0045504">
    <property type="term" value="F:dynein heavy chain binding"/>
    <property type="evidence" value="ECO:0007669"/>
    <property type="project" value="TreeGrafter"/>
</dbReference>
<comment type="caution">
    <text evidence="13">The sequence shown here is derived from an EMBL/GenBank/DDBJ whole genome shotgun (WGS) entry which is preliminary data.</text>
</comment>
<evidence type="ECO:0000256" key="8">
    <source>
        <dbReference type="ARBA" id="ARBA00023273"/>
    </source>
</evidence>
<evidence type="ECO:0000256" key="4">
    <source>
        <dbReference type="ARBA" id="ARBA00022737"/>
    </source>
</evidence>
<evidence type="ECO:0000313" key="13">
    <source>
        <dbReference type="EMBL" id="KAK8392074.1"/>
    </source>
</evidence>
<evidence type="ECO:0000256" key="9">
    <source>
        <dbReference type="ARBA" id="ARBA00024190"/>
    </source>
</evidence>
<dbReference type="GO" id="GO:0003341">
    <property type="term" value="P:cilium movement"/>
    <property type="evidence" value="ECO:0007669"/>
    <property type="project" value="TreeGrafter"/>
</dbReference>
<dbReference type="SMART" id="SM00320">
    <property type="entry name" value="WD40"/>
    <property type="match status" value="2"/>
</dbReference>
<dbReference type="InterPro" id="IPR036322">
    <property type="entry name" value="WD40_repeat_dom_sf"/>
</dbReference>
<gene>
    <name evidence="13" type="ORF">O3P69_017596</name>
</gene>
<keyword evidence="14" id="KW-1185">Reference proteome</keyword>
<dbReference type="GO" id="GO:0005858">
    <property type="term" value="C:axonemal dynein complex"/>
    <property type="evidence" value="ECO:0007669"/>
    <property type="project" value="TreeGrafter"/>
</dbReference>
<dbReference type="GO" id="GO:0120293">
    <property type="term" value="C:dynein axonemal particle"/>
    <property type="evidence" value="ECO:0007669"/>
    <property type="project" value="UniProtKB-SubCell"/>
</dbReference>
<dbReference type="SUPFAM" id="SSF50978">
    <property type="entry name" value="WD40 repeat-like"/>
    <property type="match status" value="1"/>
</dbReference>
<keyword evidence="4" id="KW-0677">Repeat</keyword>
<keyword evidence="6" id="KW-0969">Cilium</keyword>
<dbReference type="Proteomes" id="UP001487740">
    <property type="component" value="Unassembled WGS sequence"/>
</dbReference>
<keyword evidence="2" id="KW-0963">Cytoplasm</keyword>
<reference evidence="13 14" key="1">
    <citation type="submission" date="2023-03" db="EMBL/GenBank/DDBJ databases">
        <title>High-quality genome of Scylla paramamosain provides insights in environmental adaptation.</title>
        <authorList>
            <person name="Zhang L."/>
        </authorList>
    </citation>
    <scope>NUCLEOTIDE SEQUENCE [LARGE SCALE GENOMIC DNA]</scope>
    <source>
        <strain evidence="13">LZ_2023a</strain>
        <tissue evidence="13">Muscle</tissue>
    </source>
</reference>
<evidence type="ECO:0000256" key="10">
    <source>
        <dbReference type="ARBA" id="ARBA00040002"/>
    </source>
</evidence>
<dbReference type="AlphaFoldDB" id="A0AAW0TWE3"/>
<proteinExistence type="predicted"/>
<evidence type="ECO:0000256" key="12">
    <source>
        <dbReference type="SAM" id="MobiDB-lite"/>
    </source>
</evidence>
<dbReference type="Gene3D" id="2.130.10.10">
    <property type="entry name" value="YVTN repeat-like/Quinoprotein amine dehydrogenase"/>
    <property type="match status" value="1"/>
</dbReference>
<evidence type="ECO:0000313" key="14">
    <source>
        <dbReference type="Proteomes" id="UP001487740"/>
    </source>
</evidence>
<feature type="region of interest" description="Disordered" evidence="12">
    <location>
        <begin position="103"/>
        <end position="123"/>
    </location>
</feature>
<keyword evidence="5" id="KW-0282">Flagellum</keyword>
<accession>A0AAW0TWE3</accession>
<protein>
    <recommendedName>
        <fullName evidence="10">Dynein axonemal intermediate chain 4</fullName>
    </recommendedName>
    <alternativeName>
        <fullName evidence="11">WD repeat-containing protein 78</fullName>
    </alternativeName>
</protein>
<dbReference type="InterPro" id="IPR050687">
    <property type="entry name" value="Dynein_IC"/>
</dbReference>
<comment type="subcellular location">
    <subcellularLocation>
        <location evidence="1">Cytoplasm</location>
        <location evidence="1">Cytoskeleton</location>
        <location evidence="1">Flagellum axoneme</location>
    </subcellularLocation>
    <subcellularLocation>
        <location evidence="9">Dynein axonemal particle</location>
    </subcellularLocation>
</comment>
<dbReference type="InterPro" id="IPR001680">
    <property type="entry name" value="WD40_rpt"/>
</dbReference>
<dbReference type="PANTHER" id="PTHR12442">
    <property type="entry name" value="DYNEIN INTERMEDIATE CHAIN"/>
    <property type="match status" value="1"/>
</dbReference>
<dbReference type="EMBL" id="JARAKH010000023">
    <property type="protein sequence ID" value="KAK8392074.1"/>
    <property type="molecule type" value="Genomic_DNA"/>
</dbReference>